<dbReference type="AlphaFoldDB" id="A0A9Q3CIG6"/>
<gene>
    <name evidence="1" type="ORF">O181_023268</name>
</gene>
<dbReference type="Proteomes" id="UP000765509">
    <property type="component" value="Unassembled WGS sequence"/>
</dbReference>
<evidence type="ECO:0000313" key="2">
    <source>
        <dbReference type="Proteomes" id="UP000765509"/>
    </source>
</evidence>
<accession>A0A9Q3CIG6</accession>
<keyword evidence="2" id="KW-1185">Reference proteome</keyword>
<evidence type="ECO:0000313" key="1">
    <source>
        <dbReference type="EMBL" id="MBW0483553.1"/>
    </source>
</evidence>
<organism evidence="1 2">
    <name type="scientific">Austropuccinia psidii MF-1</name>
    <dbReference type="NCBI Taxonomy" id="1389203"/>
    <lineage>
        <taxon>Eukaryota</taxon>
        <taxon>Fungi</taxon>
        <taxon>Dikarya</taxon>
        <taxon>Basidiomycota</taxon>
        <taxon>Pucciniomycotina</taxon>
        <taxon>Pucciniomycetes</taxon>
        <taxon>Pucciniales</taxon>
        <taxon>Sphaerophragmiaceae</taxon>
        <taxon>Austropuccinia</taxon>
    </lineage>
</organism>
<sequence>MLRWQIAIQEYRGNINLVKRYGNINRDADRLNRFSLPNDVENPDFVPEESSPQIPMKLIIITDLNTTFFKEVRDSYTQDINFSILFQLLSKSSKDNSLIHSLDEIWKVKYDEGICHLFMA</sequence>
<reference evidence="1" key="1">
    <citation type="submission" date="2021-03" db="EMBL/GenBank/DDBJ databases">
        <title>Draft genome sequence of rust myrtle Austropuccinia psidii MF-1, a brazilian biotype.</title>
        <authorList>
            <person name="Quecine M.C."/>
            <person name="Pachon D.M.R."/>
            <person name="Bonatelli M.L."/>
            <person name="Correr F.H."/>
            <person name="Franceschini L.M."/>
            <person name="Leite T.F."/>
            <person name="Margarido G.R.A."/>
            <person name="Almeida C.A."/>
            <person name="Ferrarezi J.A."/>
            <person name="Labate C.A."/>
        </authorList>
    </citation>
    <scope>NUCLEOTIDE SEQUENCE</scope>
    <source>
        <strain evidence="1">MF-1</strain>
    </source>
</reference>
<name>A0A9Q3CIG6_9BASI</name>
<dbReference type="OrthoDB" id="2507171at2759"/>
<comment type="caution">
    <text evidence="1">The sequence shown here is derived from an EMBL/GenBank/DDBJ whole genome shotgun (WGS) entry which is preliminary data.</text>
</comment>
<protein>
    <submittedName>
        <fullName evidence="1">Uncharacterized protein</fullName>
    </submittedName>
</protein>
<dbReference type="EMBL" id="AVOT02007276">
    <property type="protein sequence ID" value="MBW0483553.1"/>
    <property type="molecule type" value="Genomic_DNA"/>
</dbReference>
<proteinExistence type="predicted"/>